<keyword evidence="3" id="KW-0812">Transmembrane</keyword>
<keyword evidence="3" id="KW-1133">Transmembrane helix</keyword>
<feature type="compositionally biased region" description="Basic and acidic residues" evidence="2">
    <location>
        <begin position="229"/>
        <end position="241"/>
    </location>
</feature>
<comment type="subcellular location">
    <subcellularLocation>
        <location evidence="1">Membrane</location>
        <topology evidence="1">Multi-pass membrane protein</topology>
    </subcellularLocation>
</comment>
<sequence length="467" mass="49778">MHLLHTVRVHLSFGISPLEYLSCSGGERTINFILFVSLKEEFHAGSAATGWVGSVAIALTGLCSPLTVILERKLSKRTIVNLGVVVFSAGLFVTSFVPALGYAYFTFGVMTGVGANFINQPTMVVVLEWFARKNFSRAMVFTLLGSTCGMLVFSPVLTTCISHYGWRGALRILGGGILVLGVANGMFLTDPPTEDYTAAPDDEPPDEKHELENMDKVKQVPEGGTEGSDYEKRSSKGHGADLSEGNIDLQVNNIDNSGFLHLIKSLEVWLWSIGVLFSYLGWNFFNINFASFMEGLDFSSSQTASAIMLFACGEIGGKLLIGVIGDRLPFMSLYLLVISCIFGTVVLGLLAIVKTFTTVAVVAVVSGLLRSCIYGTTIPSAAQLFHEAYGAHTVEVLSFVPPGIGTLISAPVSGVLYDVTGDYVLGIFVIAAIFVCASAALLGIPLHRRFGSRGLSGSGGSSLPVPL</sequence>
<evidence type="ECO:0000256" key="1">
    <source>
        <dbReference type="ARBA" id="ARBA00004141"/>
    </source>
</evidence>
<feature type="transmembrane region" description="Helical" evidence="3">
    <location>
        <begin position="305"/>
        <end position="325"/>
    </location>
</feature>
<keyword evidence="6" id="KW-1185">Reference proteome</keyword>
<protein>
    <recommendedName>
        <fullName evidence="4">Major facilitator superfamily (MFS) profile domain-containing protein</fullName>
    </recommendedName>
</protein>
<dbReference type="InterPro" id="IPR011701">
    <property type="entry name" value="MFS"/>
</dbReference>
<dbReference type="OMA" id="TASITHH"/>
<dbReference type="Gene3D" id="1.20.1250.20">
    <property type="entry name" value="MFS general substrate transporter like domains"/>
    <property type="match status" value="1"/>
</dbReference>
<dbReference type="AlphaFoldDB" id="A0A914BKA5"/>
<feature type="transmembrane region" description="Helical" evidence="3">
    <location>
        <begin position="169"/>
        <end position="188"/>
    </location>
</feature>
<evidence type="ECO:0000256" key="2">
    <source>
        <dbReference type="SAM" id="MobiDB-lite"/>
    </source>
</evidence>
<dbReference type="InterPro" id="IPR036259">
    <property type="entry name" value="MFS_trans_sf"/>
</dbReference>
<reference evidence="5" key="1">
    <citation type="submission" date="2022-11" db="UniProtKB">
        <authorList>
            <consortium name="EnsemblMetazoa"/>
        </authorList>
    </citation>
    <scope>IDENTIFICATION</scope>
</reference>
<evidence type="ECO:0000313" key="6">
    <source>
        <dbReference type="Proteomes" id="UP000887568"/>
    </source>
</evidence>
<dbReference type="PROSITE" id="PS50850">
    <property type="entry name" value="MFS"/>
    <property type="match status" value="1"/>
</dbReference>
<feature type="transmembrane region" description="Helical" evidence="3">
    <location>
        <begin position="423"/>
        <end position="444"/>
    </location>
</feature>
<dbReference type="InterPro" id="IPR020846">
    <property type="entry name" value="MFS_dom"/>
</dbReference>
<dbReference type="GO" id="GO:0016020">
    <property type="term" value="C:membrane"/>
    <property type="evidence" value="ECO:0007669"/>
    <property type="project" value="UniProtKB-SubCell"/>
</dbReference>
<proteinExistence type="predicted"/>
<feature type="domain" description="Major facilitator superfamily (MFS) profile" evidence="4">
    <location>
        <begin position="1"/>
        <end position="449"/>
    </location>
</feature>
<evidence type="ECO:0000259" key="4">
    <source>
        <dbReference type="PROSITE" id="PS50850"/>
    </source>
</evidence>
<accession>A0A914BKA5</accession>
<dbReference type="OrthoDB" id="6082669at2759"/>
<keyword evidence="3" id="KW-0472">Membrane</keyword>
<dbReference type="GeneID" id="119743536"/>
<dbReference type="GO" id="GO:0008028">
    <property type="term" value="F:monocarboxylic acid transmembrane transporter activity"/>
    <property type="evidence" value="ECO:0007669"/>
    <property type="project" value="TreeGrafter"/>
</dbReference>
<dbReference type="RefSeq" id="XP_038075887.1">
    <property type="nucleotide sequence ID" value="XM_038219959.1"/>
</dbReference>
<evidence type="ECO:0000313" key="5">
    <source>
        <dbReference type="EnsemblMetazoa" id="XP_038075887.1"/>
    </source>
</evidence>
<feature type="transmembrane region" description="Helical" evidence="3">
    <location>
        <begin position="332"/>
        <end position="353"/>
    </location>
</feature>
<dbReference type="Pfam" id="PF07690">
    <property type="entry name" value="MFS_1"/>
    <property type="match status" value="1"/>
</dbReference>
<feature type="compositionally biased region" description="Basic and acidic residues" evidence="2">
    <location>
        <begin position="206"/>
        <end position="219"/>
    </location>
</feature>
<dbReference type="EnsemblMetazoa" id="XM_038219959.1">
    <property type="protein sequence ID" value="XP_038075887.1"/>
    <property type="gene ID" value="LOC119743536"/>
</dbReference>
<feature type="transmembrane region" description="Helical" evidence="3">
    <location>
        <begin position="82"/>
        <end position="105"/>
    </location>
</feature>
<feature type="transmembrane region" description="Helical" evidence="3">
    <location>
        <begin position="359"/>
        <end position="382"/>
    </location>
</feature>
<dbReference type="PANTHER" id="PTHR11360">
    <property type="entry name" value="MONOCARBOXYLATE TRANSPORTER"/>
    <property type="match status" value="1"/>
</dbReference>
<dbReference type="PANTHER" id="PTHR11360:SF172">
    <property type="entry name" value="MAJOR FACILITATOR SUPERFAMILY (MFS) PROFILE DOMAIN-CONTAINING PROTEIN"/>
    <property type="match status" value="1"/>
</dbReference>
<feature type="transmembrane region" description="Helical" evidence="3">
    <location>
        <begin position="268"/>
        <end position="285"/>
    </location>
</feature>
<feature type="transmembrane region" description="Helical" evidence="3">
    <location>
        <begin position="138"/>
        <end position="157"/>
    </location>
</feature>
<organism evidence="5 6">
    <name type="scientific">Patiria miniata</name>
    <name type="common">Bat star</name>
    <name type="synonym">Asterina miniata</name>
    <dbReference type="NCBI Taxonomy" id="46514"/>
    <lineage>
        <taxon>Eukaryota</taxon>
        <taxon>Metazoa</taxon>
        <taxon>Echinodermata</taxon>
        <taxon>Eleutherozoa</taxon>
        <taxon>Asterozoa</taxon>
        <taxon>Asteroidea</taxon>
        <taxon>Valvatacea</taxon>
        <taxon>Valvatida</taxon>
        <taxon>Asterinidae</taxon>
        <taxon>Patiria</taxon>
    </lineage>
</organism>
<feature type="region of interest" description="Disordered" evidence="2">
    <location>
        <begin position="193"/>
        <end position="241"/>
    </location>
</feature>
<evidence type="ECO:0000256" key="3">
    <source>
        <dbReference type="SAM" id="Phobius"/>
    </source>
</evidence>
<dbReference type="Proteomes" id="UP000887568">
    <property type="component" value="Unplaced"/>
</dbReference>
<feature type="transmembrane region" description="Helical" evidence="3">
    <location>
        <begin position="394"/>
        <end position="417"/>
    </location>
</feature>
<feature type="transmembrane region" description="Helical" evidence="3">
    <location>
        <begin position="48"/>
        <end position="70"/>
    </location>
</feature>
<dbReference type="SUPFAM" id="SSF103473">
    <property type="entry name" value="MFS general substrate transporter"/>
    <property type="match status" value="1"/>
</dbReference>
<name>A0A914BKA5_PATMI</name>
<dbReference type="InterPro" id="IPR050327">
    <property type="entry name" value="Proton-linked_MCT"/>
</dbReference>